<dbReference type="GO" id="GO:0005829">
    <property type="term" value="C:cytosol"/>
    <property type="evidence" value="ECO:0007669"/>
    <property type="project" value="TreeGrafter"/>
</dbReference>
<comment type="caution">
    <text evidence="6">The sequence shown here is derived from an EMBL/GenBank/DDBJ whole genome shotgun (WGS) entry which is preliminary data.</text>
</comment>
<dbReference type="GO" id="GO:0004497">
    <property type="term" value="F:monooxygenase activity"/>
    <property type="evidence" value="ECO:0007669"/>
    <property type="project" value="UniProtKB-KW"/>
</dbReference>
<dbReference type="PANTHER" id="PTHR30137:SF16">
    <property type="entry name" value="BLL0895 PROTEIN"/>
    <property type="match status" value="1"/>
</dbReference>
<dbReference type="Pfam" id="PF00296">
    <property type="entry name" value="Bac_luciferase"/>
    <property type="match status" value="1"/>
</dbReference>
<dbReference type="AlphaFoldDB" id="A0A839XU83"/>
<keyword evidence="3" id="KW-0560">Oxidoreductase</keyword>
<dbReference type="PANTHER" id="PTHR30137">
    <property type="entry name" value="LUCIFERASE-LIKE MONOOXYGENASE"/>
    <property type="match status" value="1"/>
</dbReference>
<protein>
    <submittedName>
        <fullName evidence="6">Alkanesulfonate monooxygenase SsuD/methylene tetrahydromethanopterin reductase-like flavin-dependent oxidoreductase (Luciferase family)</fullName>
    </submittedName>
</protein>
<dbReference type="RefSeq" id="WP_183786795.1">
    <property type="nucleotide sequence ID" value="NZ_JACIBS010000005.1"/>
</dbReference>
<evidence type="ECO:0000256" key="4">
    <source>
        <dbReference type="ARBA" id="ARBA00023033"/>
    </source>
</evidence>
<dbReference type="SUPFAM" id="SSF51679">
    <property type="entry name" value="Bacterial luciferase-like"/>
    <property type="match status" value="1"/>
</dbReference>
<proteinExistence type="inferred from homology"/>
<comment type="similarity">
    <text evidence="1">Belongs to the bacterial luciferase oxidoreductase family.</text>
</comment>
<evidence type="ECO:0000313" key="6">
    <source>
        <dbReference type="EMBL" id="MBB3665589.1"/>
    </source>
</evidence>
<evidence type="ECO:0000313" key="7">
    <source>
        <dbReference type="Proteomes" id="UP000564573"/>
    </source>
</evidence>
<dbReference type="InterPro" id="IPR011251">
    <property type="entry name" value="Luciferase-like_dom"/>
</dbReference>
<evidence type="ECO:0000256" key="3">
    <source>
        <dbReference type="ARBA" id="ARBA00023002"/>
    </source>
</evidence>
<organism evidence="6 7">
    <name type="scientific">Prauserella sediminis</name>
    <dbReference type="NCBI Taxonomy" id="577680"/>
    <lineage>
        <taxon>Bacteria</taxon>
        <taxon>Bacillati</taxon>
        <taxon>Actinomycetota</taxon>
        <taxon>Actinomycetes</taxon>
        <taxon>Pseudonocardiales</taxon>
        <taxon>Pseudonocardiaceae</taxon>
        <taxon>Prauserella</taxon>
        <taxon>Prauserella salsuginis group</taxon>
    </lineage>
</organism>
<sequence>MHFTMRFDFRNPDIGGDSTADQYAAALDMVEWADSRGFEEVCLSEHHGADDDYLPSPLPMLAAMAARTSRVRLRIVAMIGPFYDPLRMAEDLAVLDHLSRGRVEVVVGNGYVAEEFAMFDVPLAERARRVTDLVTTVKAALSGEPFEYRGRRTRLTPAPYRRGGPRISLGGAVPAVARRAARIADGFEPVVSASWEDYRAEVVRLGSSDPGPAAPRPQGIVFLAENPDEAWRALAPHFLHEMNSYGRQLAAAGDGSPGPYREVEDVAALRDGGRYRVLSPAELVTELRADPSRPVQLHPLCGGIPVAQGWQSLQLFGEQVLPELHHT</sequence>
<dbReference type="GO" id="GO:0016705">
    <property type="term" value="F:oxidoreductase activity, acting on paired donors, with incorporation or reduction of molecular oxygen"/>
    <property type="evidence" value="ECO:0007669"/>
    <property type="project" value="InterPro"/>
</dbReference>
<dbReference type="EMBL" id="JACIBS010000005">
    <property type="protein sequence ID" value="MBB3665589.1"/>
    <property type="molecule type" value="Genomic_DNA"/>
</dbReference>
<dbReference type="InterPro" id="IPR036661">
    <property type="entry name" value="Luciferase-like_sf"/>
</dbReference>
<keyword evidence="7" id="KW-1185">Reference proteome</keyword>
<evidence type="ECO:0000256" key="2">
    <source>
        <dbReference type="ARBA" id="ARBA00022630"/>
    </source>
</evidence>
<gene>
    <name evidence="6" type="ORF">FB384_004547</name>
</gene>
<keyword evidence="4 6" id="KW-0503">Monooxygenase</keyword>
<accession>A0A839XU83</accession>
<name>A0A839XU83_9PSEU</name>
<dbReference type="Proteomes" id="UP000564573">
    <property type="component" value="Unassembled WGS sequence"/>
</dbReference>
<feature type="domain" description="Luciferase-like" evidence="5">
    <location>
        <begin position="14"/>
        <end position="254"/>
    </location>
</feature>
<evidence type="ECO:0000259" key="5">
    <source>
        <dbReference type="Pfam" id="PF00296"/>
    </source>
</evidence>
<dbReference type="InterPro" id="IPR050766">
    <property type="entry name" value="Bact_Lucif_Oxidored"/>
</dbReference>
<evidence type="ECO:0000256" key="1">
    <source>
        <dbReference type="ARBA" id="ARBA00010426"/>
    </source>
</evidence>
<dbReference type="Gene3D" id="3.20.20.30">
    <property type="entry name" value="Luciferase-like domain"/>
    <property type="match status" value="1"/>
</dbReference>
<reference evidence="6 7" key="1">
    <citation type="submission" date="2020-08" db="EMBL/GenBank/DDBJ databases">
        <title>Sequencing the genomes of 1000 actinobacteria strains.</title>
        <authorList>
            <person name="Klenk H.-P."/>
        </authorList>
    </citation>
    <scope>NUCLEOTIDE SEQUENCE [LARGE SCALE GENOMIC DNA]</scope>
    <source>
        <strain evidence="6 7">DSM 45267</strain>
    </source>
</reference>
<keyword evidence="2" id="KW-0285">Flavoprotein</keyword>